<name>A2FY47_TRIV3</name>
<proteinExistence type="predicted"/>
<evidence type="ECO:0000313" key="4">
    <source>
        <dbReference type="Proteomes" id="UP000001542"/>
    </source>
</evidence>
<evidence type="ECO:0000313" key="3">
    <source>
        <dbReference type="EMBL" id="EAX90180.1"/>
    </source>
</evidence>
<feature type="compositionally biased region" description="Acidic residues" evidence="1">
    <location>
        <begin position="251"/>
        <end position="262"/>
    </location>
</feature>
<dbReference type="VEuPathDB" id="TrichDB:TVAGG3_0645660"/>
<dbReference type="InParanoid" id="A2FY47"/>
<feature type="signal peptide" evidence="2">
    <location>
        <begin position="1"/>
        <end position="18"/>
    </location>
</feature>
<keyword evidence="2" id="KW-0732">Signal</keyword>
<feature type="region of interest" description="Disordered" evidence="1">
    <location>
        <begin position="244"/>
        <end position="280"/>
    </location>
</feature>
<protein>
    <submittedName>
        <fullName evidence="3">Uncharacterized protein</fullName>
    </submittedName>
</protein>
<gene>
    <name evidence="3" type="ORF">TVAG_375710</name>
</gene>
<sequence length="434" mass="48975">MFALLVIQVLSEIRPIYGCETDNTITVGPTEMVTEHIYADSSLCIDGSVFIQSDEPYHVIYRFDVERNGQTTIGREVHAENPILIGSIARKTKIKIIPIQNRPMRISLIGVYVSHSVNSKNFYGVFSTMKNFSKKTTIDPDHTVTIVAVNEYPLKFTIKKDKSLTRVLVNGYESSSSGNRICVVATSNDQSNEVVEIKCQNDEEPTPGFRNPFGEDLFYILPEEGAYVLSQIKSYTDYHKDIFTDIQSGGEDPDPQDPDPQEPDPQNPDPQEPDPQNPDKEIINEELNTKYKAKCQSQEKSMIVGEEHPQSVIVSLKAGEYKCISGGFVFASKDQYKLEVYNLSTKDKEPTEFSNPFSIFGGAPLSILKCGDAQKECKVHLITMKKPDFNGTVRSFFTTKNKLQHDYEVKTSGEVVMWTAHRTENIKFFVGRFE</sequence>
<dbReference type="AlphaFoldDB" id="A2FY47"/>
<dbReference type="KEGG" id="tva:4747860"/>
<reference evidence="3" key="2">
    <citation type="journal article" date="2007" name="Science">
        <title>Draft genome sequence of the sexually transmitted pathogen Trichomonas vaginalis.</title>
        <authorList>
            <person name="Carlton J.M."/>
            <person name="Hirt R.P."/>
            <person name="Silva J.C."/>
            <person name="Delcher A.L."/>
            <person name="Schatz M."/>
            <person name="Zhao Q."/>
            <person name="Wortman J.R."/>
            <person name="Bidwell S.L."/>
            <person name="Alsmark U.C.M."/>
            <person name="Besteiro S."/>
            <person name="Sicheritz-Ponten T."/>
            <person name="Noel C.J."/>
            <person name="Dacks J.B."/>
            <person name="Foster P.G."/>
            <person name="Simillion C."/>
            <person name="Van de Peer Y."/>
            <person name="Miranda-Saavedra D."/>
            <person name="Barton G.J."/>
            <person name="Westrop G.D."/>
            <person name="Mueller S."/>
            <person name="Dessi D."/>
            <person name="Fiori P.L."/>
            <person name="Ren Q."/>
            <person name="Paulsen I."/>
            <person name="Zhang H."/>
            <person name="Bastida-Corcuera F.D."/>
            <person name="Simoes-Barbosa A."/>
            <person name="Brown M.T."/>
            <person name="Hayes R.D."/>
            <person name="Mukherjee M."/>
            <person name="Okumura C.Y."/>
            <person name="Schneider R."/>
            <person name="Smith A.J."/>
            <person name="Vanacova S."/>
            <person name="Villalvazo M."/>
            <person name="Haas B.J."/>
            <person name="Pertea M."/>
            <person name="Feldblyum T.V."/>
            <person name="Utterback T.R."/>
            <person name="Shu C.L."/>
            <person name="Osoegawa K."/>
            <person name="de Jong P.J."/>
            <person name="Hrdy I."/>
            <person name="Horvathova L."/>
            <person name="Zubacova Z."/>
            <person name="Dolezal P."/>
            <person name="Malik S.B."/>
            <person name="Logsdon J.M. Jr."/>
            <person name="Henze K."/>
            <person name="Gupta A."/>
            <person name="Wang C.C."/>
            <person name="Dunne R.L."/>
            <person name="Upcroft J.A."/>
            <person name="Upcroft P."/>
            <person name="White O."/>
            <person name="Salzberg S.L."/>
            <person name="Tang P."/>
            <person name="Chiu C.-H."/>
            <person name="Lee Y.-S."/>
            <person name="Embley T.M."/>
            <person name="Coombs G.H."/>
            <person name="Mottram J.C."/>
            <person name="Tachezy J."/>
            <person name="Fraser-Liggett C.M."/>
            <person name="Johnson P.J."/>
        </authorList>
    </citation>
    <scope>NUCLEOTIDE SEQUENCE [LARGE SCALE GENOMIC DNA]</scope>
    <source>
        <strain evidence="3">G3</strain>
    </source>
</reference>
<dbReference type="VEuPathDB" id="TrichDB:TVAG_375710"/>
<feature type="chain" id="PRO_5002643480" evidence="2">
    <location>
        <begin position="19"/>
        <end position="434"/>
    </location>
</feature>
<accession>A2FY47</accession>
<evidence type="ECO:0000256" key="1">
    <source>
        <dbReference type="SAM" id="MobiDB-lite"/>
    </source>
</evidence>
<keyword evidence="4" id="KW-1185">Reference proteome</keyword>
<feature type="compositionally biased region" description="Pro residues" evidence="1">
    <location>
        <begin position="263"/>
        <end position="276"/>
    </location>
</feature>
<dbReference type="PANTHER" id="PTHR16861:SF4">
    <property type="entry name" value="SH3 DOMAIN PROTEIN (AFU_ORTHOLOGUE AFUA_1G13610)"/>
    <property type="match status" value="1"/>
</dbReference>
<reference evidence="3" key="1">
    <citation type="submission" date="2006-10" db="EMBL/GenBank/DDBJ databases">
        <authorList>
            <person name="Amadeo P."/>
            <person name="Zhao Q."/>
            <person name="Wortman J."/>
            <person name="Fraser-Liggett C."/>
            <person name="Carlton J."/>
        </authorList>
    </citation>
    <scope>NUCLEOTIDE SEQUENCE</scope>
    <source>
        <strain evidence="3">G3</strain>
    </source>
</reference>
<dbReference type="EMBL" id="DS114130">
    <property type="protein sequence ID" value="EAX90180.1"/>
    <property type="molecule type" value="Genomic_DNA"/>
</dbReference>
<dbReference type="PANTHER" id="PTHR16861">
    <property type="entry name" value="GLYCOPROTEIN 38"/>
    <property type="match status" value="1"/>
</dbReference>
<organism evidence="3 4">
    <name type="scientific">Trichomonas vaginalis (strain ATCC PRA-98 / G3)</name>
    <dbReference type="NCBI Taxonomy" id="412133"/>
    <lineage>
        <taxon>Eukaryota</taxon>
        <taxon>Metamonada</taxon>
        <taxon>Parabasalia</taxon>
        <taxon>Trichomonadida</taxon>
        <taxon>Trichomonadidae</taxon>
        <taxon>Trichomonas</taxon>
    </lineage>
</organism>
<evidence type="ECO:0000256" key="2">
    <source>
        <dbReference type="SAM" id="SignalP"/>
    </source>
</evidence>
<dbReference type="Proteomes" id="UP000001542">
    <property type="component" value="Unassembled WGS sequence"/>
</dbReference>
<dbReference type="RefSeq" id="XP_001303110.1">
    <property type="nucleotide sequence ID" value="XM_001303109.1"/>
</dbReference>